<gene>
    <name evidence="1" type="ORF">KDD93_02290</name>
</gene>
<sequence>MGYESFTTRDLRVIKIAENAKKFGDERLQNEAVIKTLINIVKFDLNSDERGKIAEIFKILISTQDSIQLSK</sequence>
<organism evidence="1 2">
    <name type="scientific">Campylobacter anatolicus</name>
    <dbReference type="NCBI Taxonomy" id="2829105"/>
    <lineage>
        <taxon>Bacteria</taxon>
        <taxon>Pseudomonadati</taxon>
        <taxon>Campylobacterota</taxon>
        <taxon>Epsilonproteobacteria</taxon>
        <taxon>Campylobacterales</taxon>
        <taxon>Campylobacteraceae</taxon>
        <taxon>Campylobacter</taxon>
    </lineage>
</organism>
<dbReference type="Proteomes" id="UP000682951">
    <property type="component" value="Unassembled WGS sequence"/>
</dbReference>
<keyword evidence="2" id="KW-1185">Reference proteome</keyword>
<comment type="caution">
    <text evidence="1">The sequence shown here is derived from an EMBL/GenBank/DDBJ whole genome shotgun (WGS) entry which is preliminary data.</text>
</comment>
<reference evidence="1 2" key="1">
    <citation type="submission" date="2021-04" db="EMBL/GenBank/DDBJ databases">
        <title>Molecular and phenotypic characterization and identification of bacterial isolates recovered from the Anatolian ground squirrels (Spermophilus xanthoprymnus) and which have the potential to form a new species in the Campylobacter genus.</title>
        <authorList>
            <person name="Aydin F."/>
            <person name="Abay S."/>
            <person name="Kayman T."/>
            <person name="Karakaya E."/>
            <person name="Mustak H.K."/>
            <person name="Mustak I.B."/>
            <person name="Bilgin N."/>
            <person name="Duzler A."/>
            <person name="Sahin O."/>
            <person name="Guran O."/>
            <person name="Saticioglu I.B."/>
        </authorList>
    </citation>
    <scope>NUCLEOTIDE SEQUENCE [LARGE SCALE GENOMIC DNA]</scope>
    <source>
        <strain evidence="2">faydin-G24</strain>
    </source>
</reference>
<dbReference type="RefSeq" id="WP_212141576.1">
    <property type="nucleotide sequence ID" value="NZ_JAGSSW010000002.1"/>
</dbReference>
<protein>
    <submittedName>
        <fullName evidence="1">Acetyltransferase</fullName>
    </submittedName>
</protein>
<name>A0ABS5HGJ7_9BACT</name>
<accession>A0ABS5HGJ7</accession>
<evidence type="ECO:0000313" key="1">
    <source>
        <dbReference type="EMBL" id="MBR8463399.1"/>
    </source>
</evidence>
<evidence type="ECO:0000313" key="2">
    <source>
        <dbReference type="Proteomes" id="UP000682951"/>
    </source>
</evidence>
<proteinExistence type="predicted"/>
<dbReference type="EMBL" id="JAGSSW010000002">
    <property type="protein sequence ID" value="MBR8463399.1"/>
    <property type="molecule type" value="Genomic_DNA"/>
</dbReference>